<proteinExistence type="predicted"/>
<feature type="non-terminal residue" evidence="1">
    <location>
        <position position="45"/>
    </location>
</feature>
<accession>X1BYN0</accession>
<dbReference type="AlphaFoldDB" id="X1BYN0"/>
<reference evidence="1" key="1">
    <citation type="journal article" date="2014" name="Front. Microbiol.">
        <title>High frequency of phylogenetically diverse reductive dehalogenase-homologous genes in deep subseafloor sedimentary metagenomes.</title>
        <authorList>
            <person name="Kawai M."/>
            <person name="Futagami T."/>
            <person name="Toyoda A."/>
            <person name="Takaki Y."/>
            <person name="Nishi S."/>
            <person name="Hori S."/>
            <person name="Arai W."/>
            <person name="Tsubouchi T."/>
            <person name="Morono Y."/>
            <person name="Uchiyama I."/>
            <person name="Ito T."/>
            <person name="Fujiyama A."/>
            <person name="Inagaki F."/>
            <person name="Takami H."/>
        </authorList>
    </citation>
    <scope>NUCLEOTIDE SEQUENCE</scope>
    <source>
        <strain evidence="1">Expedition CK06-06</strain>
    </source>
</reference>
<organism evidence="1">
    <name type="scientific">marine sediment metagenome</name>
    <dbReference type="NCBI Taxonomy" id="412755"/>
    <lineage>
        <taxon>unclassified sequences</taxon>
        <taxon>metagenomes</taxon>
        <taxon>ecological metagenomes</taxon>
    </lineage>
</organism>
<comment type="caution">
    <text evidence="1">The sequence shown here is derived from an EMBL/GenBank/DDBJ whole genome shotgun (WGS) entry which is preliminary data.</text>
</comment>
<gene>
    <name evidence="1" type="ORF">S01H4_25063</name>
</gene>
<sequence>MAYENIRLKEPNFTVVDGYYYMMDNDTDSLIVKTDDGTQAYSYPL</sequence>
<protein>
    <submittedName>
        <fullName evidence="1">Uncharacterized protein</fullName>
    </submittedName>
</protein>
<dbReference type="EMBL" id="BART01011873">
    <property type="protein sequence ID" value="GAG89303.1"/>
    <property type="molecule type" value="Genomic_DNA"/>
</dbReference>
<evidence type="ECO:0000313" key="1">
    <source>
        <dbReference type="EMBL" id="GAG89303.1"/>
    </source>
</evidence>
<name>X1BYN0_9ZZZZ</name>